<name>A0A7L7SQI8_9CAUD</name>
<evidence type="ECO:0000313" key="1">
    <source>
        <dbReference type="EMBL" id="QOC57518.1"/>
    </source>
</evidence>
<gene>
    <name evidence="1" type="ORF">phi9183_ORF025</name>
</gene>
<accession>A0A7L7SQI8</accession>
<keyword evidence="2" id="KW-1185">Reference proteome</keyword>
<organism evidence="1 2">
    <name type="scientific">Enterococcus phage 9183</name>
    <dbReference type="NCBI Taxonomy" id="2763102"/>
    <lineage>
        <taxon>Viruses</taxon>
        <taxon>Duplodnaviria</taxon>
        <taxon>Heunggongvirae</taxon>
        <taxon>Uroviricota</taxon>
        <taxon>Caudoviricetes</taxon>
        <taxon>Andrewesvirinae</taxon>
        <taxon>Denvervirus</taxon>
        <taxon>Denvervirus dv9183</taxon>
    </lineage>
</organism>
<evidence type="ECO:0000313" key="2">
    <source>
        <dbReference type="Proteomes" id="UP000516647"/>
    </source>
</evidence>
<proteinExistence type="predicted"/>
<protein>
    <submittedName>
        <fullName evidence="1">Uncharacterized protein</fullName>
    </submittedName>
</protein>
<dbReference type="EMBL" id="MT939241">
    <property type="protein sequence ID" value="QOC57518.1"/>
    <property type="molecule type" value="Genomic_DNA"/>
</dbReference>
<dbReference type="Proteomes" id="UP000516647">
    <property type="component" value="Segment"/>
</dbReference>
<sequence length="138" mass="15931">MMSKESQKELAVRLYNEAVNKVEYLKVLEQGTENADPILGKDDSENRTLMSTFNTQQLVSAKFEEAYHQKHVAEIMLRDIYKDEIVKLDPKEEEFMSELNEICEDMINGQVSGPDFTKGFLKGILEISPKYFPEKFGK</sequence>
<reference evidence="1 2" key="1">
    <citation type="submission" date="2020-08" db="EMBL/GenBank/DDBJ databases">
        <authorList>
            <person name="Canfield G.S."/>
            <person name="Duerkop B.A."/>
        </authorList>
    </citation>
    <scope>NUCLEOTIDE SEQUENCE [LARGE SCALE GENOMIC DNA]</scope>
</reference>